<dbReference type="SUPFAM" id="SSF52096">
    <property type="entry name" value="ClpP/crotonase"/>
    <property type="match status" value="1"/>
</dbReference>
<dbReference type="EMBL" id="RDQH01000332">
    <property type="protein sequence ID" value="RXH97187.1"/>
    <property type="molecule type" value="Genomic_DNA"/>
</dbReference>
<evidence type="ECO:0000313" key="2">
    <source>
        <dbReference type="EMBL" id="RXH97187.1"/>
    </source>
</evidence>
<proteinExistence type="predicted"/>
<keyword evidence="3" id="KW-1185">Reference proteome</keyword>
<dbReference type="Proteomes" id="UP000290289">
    <property type="component" value="Chromosome 6"/>
</dbReference>
<sequence>MASDLRVLSRSLKHYKPTTSILPENSLSLQSNQWIHQTRRTLILESAPSHSVTFHRLSDSYSCSFQFQNSYEQKALIELGFGCLVTEIIEVRFERLEVRNAIGRDMQRCLQSTFEAVSEDSSANVLLIRNNVSKVFCAGADLKVGILIMFFVKSMFFFSFKELVLDIQRILQIYVHFIEIMALICNVFHEFNVQGVRIYMRRKRGKKER</sequence>
<dbReference type="Pfam" id="PF00378">
    <property type="entry name" value="ECH_1"/>
    <property type="match status" value="1"/>
</dbReference>
<feature type="transmembrane region" description="Helical" evidence="1">
    <location>
        <begin position="142"/>
        <end position="160"/>
    </location>
</feature>
<reference evidence="2 3" key="1">
    <citation type="submission" date="2018-10" db="EMBL/GenBank/DDBJ databases">
        <title>A high-quality apple genome assembly.</title>
        <authorList>
            <person name="Hu J."/>
        </authorList>
    </citation>
    <scope>NUCLEOTIDE SEQUENCE [LARGE SCALE GENOMIC DNA]</scope>
    <source>
        <strain evidence="3">cv. HFTH1</strain>
        <tissue evidence="2">Young leaf</tissue>
    </source>
</reference>
<dbReference type="STRING" id="3750.A0A498JQJ5"/>
<evidence type="ECO:0000256" key="1">
    <source>
        <dbReference type="SAM" id="Phobius"/>
    </source>
</evidence>
<dbReference type="InterPro" id="IPR029045">
    <property type="entry name" value="ClpP/crotonase-like_dom_sf"/>
</dbReference>
<dbReference type="InterPro" id="IPR001753">
    <property type="entry name" value="Enoyl-CoA_hydra/iso"/>
</dbReference>
<comment type="caution">
    <text evidence="2">The sequence shown here is derived from an EMBL/GenBank/DDBJ whole genome shotgun (WGS) entry which is preliminary data.</text>
</comment>
<gene>
    <name evidence="2" type="ORF">DVH24_035855</name>
</gene>
<keyword evidence="1" id="KW-0472">Membrane</keyword>
<organism evidence="2 3">
    <name type="scientific">Malus domestica</name>
    <name type="common">Apple</name>
    <name type="synonym">Pyrus malus</name>
    <dbReference type="NCBI Taxonomy" id="3750"/>
    <lineage>
        <taxon>Eukaryota</taxon>
        <taxon>Viridiplantae</taxon>
        <taxon>Streptophyta</taxon>
        <taxon>Embryophyta</taxon>
        <taxon>Tracheophyta</taxon>
        <taxon>Spermatophyta</taxon>
        <taxon>Magnoliopsida</taxon>
        <taxon>eudicotyledons</taxon>
        <taxon>Gunneridae</taxon>
        <taxon>Pentapetalae</taxon>
        <taxon>rosids</taxon>
        <taxon>fabids</taxon>
        <taxon>Rosales</taxon>
        <taxon>Rosaceae</taxon>
        <taxon>Amygdaloideae</taxon>
        <taxon>Maleae</taxon>
        <taxon>Malus</taxon>
    </lineage>
</organism>
<dbReference type="AlphaFoldDB" id="A0A498JQJ5"/>
<keyword evidence="1" id="KW-1133">Transmembrane helix</keyword>
<name>A0A498JQJ5_MALDO</name>
<protein>
    <submittedName>
        <fullName evidence="2">Uncharacterized protein</fullName>
    </submittedName>
</protein>
<accession>A0A498JQJ5</accession>
<feature type="transmembrane region" description="Helical" evidence="1">
    <location>
        <begin position="180"/>
        <end position="200"/>
    </location>
</feature>
<dbReference type="Gene3D" id="3.90.226.10">
    <property type="entry name" value="2-enoyl-CoA Hydratase, Chain A, domain 1"/>
    <property type="match status" value="1"/>
</dbReference>
<keyword evidence="1" id="KW-0812">Transmembrane</keyword>
<evidence type="ECO:0000313" key="3">
    <source>
        <dbReference type="Proteomes" id="UP000290289"/>
    </source>
</evidence>